<protein>
    <submittedName>
        <fullName evidence="3">Uncharacterized protein</fullName>
    </submittedName>
</protein>
<evidence type="ECO:0000256" key="2">
    <source>
        <dbReference type="SAM" id="MobiDB-lite"/>
    </source>
</evidence>
<dbReference type="PANTHER" id="PTHR33365:SF6">
    <property type="entry name" value="OXIDASE USTYA"/>
    <property type="match status" value="1"/>
</dbReference>
<sequence>MAITIFPRYTEVPRDEDDAETLLKQETSSLSPKYRSTERHYTRPVLALCILLIIIEGVLLGRTTHKLNQVTRSSNGFLLEKTMPRTLYQDSKFTSKNETEASLAWGGILAGHGIVSITPEYAAQRNLPPTSPLPDGNGNLAYVIEAYHAIHCVARIRTHYMLLKNGHPTTWPLAHDVHCFDAVRQYIMCNADDTLLWTNGDHSTGTHQAKKCVDWDALREWAEERAAGYYDYEDNEESEREGKKHLGNAFRGDGLPVGSL</sequence>
<dbReference type="EMBL" id="WVTA01000003">
    <property type="protein sequence ID" value="KAK3214446.1"/>
    <property type="molecule type" value="Genomic_DNA"/>
</dbReference>
<evidence type="ECO:0000256" key="1">
    <source>
        <dbReference type="ARBA" id="ARBA00035112"/>
    </source>
</evidence>
<feature type="region of interest" description="Disordered" evidence="2">
    <location>
        <begin position="241"/>
        <end position="260"/>
    </location>
</feature>
<dbReference type="AlphaFoldDB" id="A0AAN6RKJ6"/>
<dbReference type="Pfam" id="PF11807">
    <property type="entry name" value="UstYa"/>
    <property type="match status" value="1"/>
</dbReference>
<keyword evidence="4" id="KW-1185">Reference proteome</keyword>
<gene>
    <name evidence="3" type="ORF">GRF29_19g214297</name>
</gene>
<dbReference type="Proteomes" id="UP001280581">
    <property type="component" value="Unassembled WGS sequence"/>
</dbReference>
<organism evidence="3 4">
    <name type="scientific">Pseudopithomyces chartarum</name>
    <dbReference type="NCBI Taxonomy" id="1892770"/>
    <lineage>
        <taxon>Eukaryota</taxon>
        <taxon>Fungi</taxon>
        <taxon>Dikarya</taxon>
        <taxon>Ascomycota</taxon>
        <taxon>Pezizomycotina</taxon>
        <taxon>Dothideomycetes</taxon>
        <taxon>Pleosporomycetidae</taxon>
        <taxon>Pleosporales</taxon>
        <taxon>Massarineae</taxon>
        <taxon>Didymosphaeriaceae</taxon>
        <taxon>Pseudopithomyces</taxon>
    </lineage>
</organism>
<reference evidence="3 4" key="1">
    <citation type="submission" date="2021-02" db="EMBL/GenBank/DDBJ databases">
        <title>Genome assembly of Pseudopithomyces chartarum.</title>
        <authorList>
            <person name="Jauregui R."/>
            <person name="Singh J."/>
            <person name="Voisey C."/>
        </authorList>
    </citation>
    <scope>NUCLEOTIDE SEQUENCE [LARGE SCALE GENOMIC DNA]</scope>
    <source>
        <strain evidence="3 4">AGR01</strain>
    </source>
</reference>
<comment type="similarity">
    <text evidence="1">Belongs to the ustYa family.</text>
</comment>
<comment type="caution">
    <text evidence="3">The sequence shown here is derived from an EMBL/GenBank/DDBJ whole genome shotgun (WGS) entry which is preliminary data.</text>
</comment>
<proteinExistence type="inferred from homology"/>
<dbReference type="PANTHER" id="PTHR33365">
    <property type="entry name" value="YALI0B05434P"/>
    <property type="match status" value="1"/>
</dbReference>
<name>A0AAN6RKJ6_9PLEO</name>
<evidence type="ECO:0000313" key="3">
    <source>
        <dbReference type="EMBL" id="KAK3214446.1"/>
    </source>
</evidence>
<evidence type="ECO:0000313" key="4">
    <source>
        <dbReference type="Proteomes" id="UP001280581"/>
    </source>
</evidence>
<dbReference type="InterPro" id="IPR021765">
    <property type="entry name" value="UstYa-like"/>
</dbReference>
<accession>A0AAN6RKJ6</accession>
<dbReference type="GO" id="GO:0043386">
    <property type="term" value="P:mycotoxin biosynthetic process"/>
    <property type="evidence" value="ECO:0007669"/>
    <property type="project" value="InterPro"/>
</dbReference>